<organism evidence="1 2">
    <name type="scientific">Kangiella profundi</name>
    <dbReference type="NCBI Taxonomy" id="1561924"/>
    <lineage>
        <taxon>Bacteria</taxon>
        <taxon>Pseudomonadati</taxon>
        <taxon>Pseudomonadota</taxon>
        <taxon>Gammaproteobacteria</taxon>
        <taxon>Kangiellales</taxon>
        <taxon>Kangiellaceae</taxon>
        <taxon>Kangiella</taxon>
    </lineage>
</organism>
<protein>
    <submittedName>
        <fullName evidence="1">DUF2333 domain-containing protein</fullName>
    </submittedName>
</protein>
<name>A0A2K9ASQ5_9GAMM</name>
<dbReference type="RefSeq" id="WP_106646079.1">
    <property type="nucleotide sequence ID" value="NZ_BMGO01000002.1"/>
</dbReference>
<sequence>MSESDIEFDAINGNGKSRNKWTAIFAGIIVLLVLMLVFVFIWSSEPDPVDVDSIQQTYVGEIPRGYVTVETTAQIVEKLLNKSGGFLSNDIMPPSIFMDNMPAFEFGALVQIRDMAQVLRNDMSRSQSQSLEDEALKFAEPAFNIDHRKWMFPRAEREYRKGVKLLREYRDRLADPQDSNTQFFARSDNLRSWLYLVSKRLGGLSQRLSASVGRSRINTDLSNDAAAEQSTPASQIVTVKTPWMQIDDVFWEARGATWAQIQLLKAIEKDFAHVLEDKNARTSFQQIIMELEATQETIWSPMILNGDEFGFFSNHSLVMSSYISRANAATIDLIDLLKGG</sequence>
<dbReference type="InterPro" id="IPR016936">
    <property type="entry name" value="UCP029693"/>
</dbReference>
<dbReference type="Pfam" id="PF10095">
    <property type="entry name" value="DUF2333"/>
    <property type="match status" value="1"/>
</dbReference>
<dbReference type="PIRSF" id="PIRSF029693">
    <property type="entry name" value="UCP029693"/>
    <property type="match status" value="1"/>
</dbReference>
<dbReference type="OrthoDB" id="5821246at2"/>
<dbReference type="EMBL" id="CP025120">
    <property type="protein sequence ID" value="AUD78201.1"/>
    <property type="molecule type" value="Genomic_DNA"/>
</dbReference>
<proteinExistence type="predicted"/>
<evidence type="ECO:0000313" key="2">
    <source>
        <dbReference type="Proteomes" id="UP000232693"/>
    </source>
</evidence>
<dbReference type="KEGG" id="kpd:CW740_02670"/>
<reference evidence="1 2" key="1">
    <citation type="submission" date="2017-12" db="EMBL/GenBank/DDBJ databases">
        <title>Kangiella profundi FT102 completed genome.</title>
        <authorList>
            <person name="Xu J."/>
            <person name="Wang J."/>
            <person name="Lu Y."/>
        </authorList>
    </citation>
    <scope>NUCLEOTIDE SEQUENCE [LARGE SCALE GENOMIC DNA]</scope>
    <source>
        <strain evidence="1 2">FT102</strain>
    </source>
</reference>
<accession>A0A2K9ASQ5</accession>
<evidence type="ECO:0000313" key="1">
    <source>
        <dbReference type="EMBL" id="AUD78201.1"/>
    </source>
</evidence>
<dbReference type="AlphaFoldDB" id="A0A2K9ASQ5"/>
<keyword evidence="2" id="KW-1185">Reference proteome</keyword>
<dbReference type="Proteomes" id="UP000232693">
    <property type="component" value="Chromosome"/>
</dbReference>
<gene>
    <name evidence="1" type="ORF">CW740_02670</name>
</gene>